<name>A0A4Y8IIR8_9BACI</name>
<organism evidence="2 3">
    <name type="scientific">Filobacillus milosensis</name>
    <dbReference type="NCBI Taxonomy" id="94137"/>
    <lineage>
        <taxon>Bacteria</taxon>
        <taxon>Bacillati</taxon>
        <taxon>Bacillota</taxon>
        <taxon>Bacilli</taxon>
        <taxon>Bacillales</taxon>
        <taxon>Bacillaceae</taxon>
        <taxon>Filobacillus</taxon>
    </lineage>
</organism>
<dbReference type="OrthoDB" id="9759607at2"/>
<dbReference type="Pfam" id="PF00990">
    <property type="entry name" value="GGDEF"/>
    <property type="match status" value="1"/>
</dbReference>
<dbReference type="GO" id="GO:0043709">
    <property type="term" value="P:cell adhesion involved in single-species biofilm formation"/>
    <property type="evidence" value="ECO:0007669"/>
    <property type="project" value="TreeGrafter"/>
</dbReference>
<dbReference type="AlphaFoldDB" id="A0A4Y8IIR8"/>
<gene>
    <name evidence="2" type="ORF">E3U55_11895</name>
</gene>
<dbReference type="CDD" id="cd01949">
    <property type="entry name" value="GGDEF"/>
    <property type="match status" value="1"/>
</dbReference>
<dbReference type="InterPro" id="IPR029787">
    <property type="entry name" value="Nucleotide_cyclase"/>
</dbReference>
<evidence type="ECO:0000313" key="2">
    <source>
        <dbReference type="EMBL" id="TFB18489.1"/>
    </source>
</evidence>
<dbReference type="Pfam" id="PF13185">
    <property type="entry name" value="GAF_2"/>
    <property type="match status" value="1"/>
</dbReference>
<dbReference type="SMART" id="SM00267">
    <property type="entry name" value="GGDEF"/>
    <property type="match status" value="1"/>
</dbReference>
<dbReference type="SUPFAM" id="SSF55781">
    <property type="entry name" value="GAF domain-like"/>
    <property type="match status" value="2"/>
</dbReference>
<dbReference type="GO" id="GO:1902201">
    <property type="term" value="P:negative regulation of bacterial-type flagellum-dependent cell motility"/>
    <property type="evidence" value="ECO:0007669"/>
    <property type="project" value="TreeGrafter"/>
</dbReference>
<proteinExistence type="predicted"/>
<reference evidence="2 3" key="1">
    <citation type="submission" date="2019-03" db="EMBL/GenBank/DDBJ databases">
        <authorList>
            <person name="He R.-H."/>
        </authorList>
    </citation>
    <scope>NUCLEOTIDE SEQUENCE [LARGE SCALE GENOMIC DNA]</scope>
    <source>
        <strain evidence="3">SH 714</strain>
    </source>
</reference>
<dbReference type="GO" id="GO:0005886">
    <property type="term" value="C:plasma membrane"/>
    <property type="evidence" value="ECO:0007669"/>
    <property type="project" value="TreeGrafter"/>
</dbReference>
<protein>
    <submittedName>
        <fullName evidence="2">Sensor domain-containing diguanylate cyclase</fullName>
    </submittedName>
</protein>
<dbReference type="GO" id="GO:0052621">
    <property type="term" value="F:diguanylate cyclase activity"/>
    <property type="evidence" value="ECO:0007669"/>
    <property type="project" value="TreeGrafter"/>
</dbReference>
<dbReference type="PANTHER" id="PTHR45138">
    <property type="entry name" value="REGULATORY COMPONENTS OF SENSORY TRANSDUCTION SYSTEM"/>
    <property type="match status" value="1"/>
</dbReference>
<dbReference type="NCBIfam" id="TIGR00254">
    <property type="entry name" value="GGDEF"/>
    <property type="match status" value="1"/>
</dbReference>
<dbReference type="Gene3D" id="3.30.450.40">
    <property type="match status" value="1"/>
</dbReference>
<dbReference type="SUPFAM" id="SSF55073">
    <property type="entry name" value="Nucleotide cyclase"/>
    <property type="match status" value="1"/>
</dbReference>
<dbReference type="InterPro" id="IPR050469">
    <property type="entry name" value="Diguanylate_Cyclase"/>
</dbReference>
<accession>A0A4Y8IIR8</accession>
<evidence type="ECO:0000313" key="3">
    <source>
        <dbReference type="Proteomes" id="UP000297975"/>
    </source>
</evidence>
<dbReference type="InterPro" id="IPR000160">
    <property type="entry name" value="GGDEF_dom"/>
</dbReference>
<feature type="domain" description="GGDEF" evidence="1">
    <location>
        <begin position="332"/>
        <end position="459"/>
    </location>
</feature>
<comment type="caution">
    <text evidence="2">The sequence shown here is derived from an EMBL/GenBank/DDBJ whole genome shotgun (WGS) entry which is preliminary data.</text>
</comment>
<dbReference type="PANTHER" id="PTHR45138:SF9">
    <property type="entry name" value="DIGUANYLATE CYCLASE DGCM-RELATED"/>
    <property type="match status" value="1"/>
</dbReference>
<dbReference type="FunFam" id="3.30.70.270:FF:000001">
    <property type="entry name" value="Diguanylate cyclase domain protein"/>
    <property type="match status" value="1"/>
</dbReference>
<dbReference type="Proteomes" id="UP000297975">
    <property type="component" value="Unassembled WGS sequence"/>
</dbReference>
<dbReference type="EMBL" id="SOPW01000013">
    <property type="protein sequence ID" value="TFB18489.1"/>
    <property type="molecule type" value="Genomic_DNA"/>
</dbReference>
<dbReference type="InterPro" id="IPR003018">
    <property type="entry name" value="GAF"/>
</dbReference>
<keyword evidence="3" id="KW-1185">Reference proteome</keyword>
<dbReference type="SMART" id="SM00065">
    <property type="entry name" value="GAF"/>
    <property type="match status" value="1"/>
</dbReference>
<dbReference type="InterPro" id="IPR029016">
    <property type="entry name" value="GAF-like_dom_sf"/>
</dbReference>
<sequence>MESTITKSIEDTLSNIKIITGSMDCQLITIEGSWDVCKQRCEFPSQFVFRPSDHAKNYIAEHNNIHILDQRGIKDLELKIQNNSYIFIPLTFESMNLGVILLEHTLKDLSPSQELFFSSVANTASIAIGNALKACLFSILEHISHLFTERMELDHRLQIIADGTKNTFGQEFDCEIFLYDPVTETLNLRASTKTSRKFWEMYTTNSNQGLNGWVIKNKKPIGISDVTKDSRAIQEHADLNKIIGVAITPIINHGRILGVINLLSDKPKDFFAEEIWILQMLAQQAGNALAEAIAYEQMEELAMIDPVTKAYSRQYLESKGKLEIQKAIESGESLSLLMLDIDFFKKVNDTYGHQIGDKILKQVSSVIKNNIRTTDVFARYGGEEFIILLPRVSQSMTIEIAERIRKRIMEETEPIVTISIGISFLSPNNTSIDKLIEKADYALYHSKENGRNKVSIYDKLMVSEKRK</sequence>
<dbReference type="InterPro" id="IPR043128">
    <property type="entry name" value="Rev_trsase/Diguanyl_cyclase"/>
</dbReference>
<dbReference type="PROSITE" id="PS50887">
    <property type="entry name" value="GGDEF"/>
    <property type="match status" value="1"/>
</dbReference>
<dbReference type="Gene3D" id="3.30.70.270">
    <property type="match status" value="1"/>
</dbReference>
<dbReference type="RefSeq" id="WP_134340694.1">
    <property type="nucleotide sequence ID" value="NZ_SOPW01000013.1"/>
</dbReference>
<evidence type="ECO:0000259" key="1">
    <source>
        <dbReference type="PROSITE" id="PS50887"/>
    </source>
</evidence>